<dbReference type="GO" id="GO:0003677">
    <property type="term" value="F:DNA binding"/>
    <property type="evidence" value="ECO:0007669"/>
    <property type="project" value="UniProtKB-KW"/>
</dbReference>
<dbReference type="GO" id="GO:0005634">
    <property type="term" value="C:nucleus"/>
    <property type="evidence" value="ECO:0007669"/>
    <property type="project" value="UniProtKB-SubCell"/>
</dbReference>
<keyword evidence="5" id="KW-0539">Nucleus</keyword>
<name>A0A540MA73_MALBA</name>
<dbReference type="FunFam" id="3.30.730.10:FF:000001">
    <property type="entry name" value="Ethylene-responsive transcription factor 2"/>
    <property type="match status" value="1"/>
</dbReference>
<dbReference type="STRING" id="106549.A0A540MA73"/>
<dbReference type="EMBL" id="VIEB01000309">
    <property type="protein sequence ID" value="TQD95645.1"/>
    <property type="molecule type" value="Genomic_DNA"/>
</dbReference>
<evidence type="ECO:0000256" key="1">
    <source>
        <dbReference type="ARBA" id="ARBA00004123"/>
    </source>
</evidence>
<evidence type="ECO:0000256" key="3">
    <source>
        <dbReference type="ARBA" id="ARBA00023125"/>
    </source>
</evidence>
<dbReference type="InterPro" id="IPR050913">
    <property type="entry name" value="AP2/ERF_ERF"/>
</dbReference>
<dbReference type="SUPFAM" id="SSF54171">
    <property type="entry name" value="DNA-binding domain"/>
    <property type="match status" value="1"/>
</dbReference>
<feature type="region of interest" description="Disordered" evidence="6">
    <location>
        <begin position="221"/>
        <end position="243"/>
    </location>
</feature>
<keyword evidence="3" id="KW-0238">DNA-binding</keyword>
<dbReference type="InterPro" id="IPR036955">
    <property type="entry name" value="AP2/ERF_dom_sf"/>
</dbReference>
<dbReference type="PANTHER" id="PTHR31194">
    <property type="entry name" value="SHN SHINE , DNA BINDING / TRANSCRIPTION FACTOR"/>
    <property type="match status" value="1"/>
</dbReference>
<feature type="compositionally biased region" description="Basic residues" evidence="6">
    <location>
        <begin position="229"/>
        <end position="243"/>
    </location>
</feature>
<dbReference type="Gene3D" id="3.30.730.10">
    <property type="entry name" value="AP2/ERF domain"/>
    <property type="match status" value="1"/>
</dbReference>
<dbReference type="GO" id="GO:0003700">
    <property type="term" value="F:DNA-binding transcription factor activity"/>
    <property type="evidence" value="ECO:0007669"/>
    <property type="project" value="InterPro"/>
</dbReference>
<keyword evidence="2" id="KW-0805">Transcription regulation</keyword>
<accession>A0A540MA73</accession>
<evidence type="ECO:0000313" key="8">
    <source>
        <dbReference type="EMBL" id="TQD95645.1"/>
    </source>
</evidence>
<dbReference type="SMART" id="SM00380">
    <property type="entry name" value="AP2"/>
    <property type="match status" value="1"/>
</dbReference>
<evidence type="ECO:0000313" key="9">
    <source>
        <dbReference type="Proteomes" id="UP000315295"/>
    </source>
</evidence>
<evidence type="ECO:0000256" key="6">
    <source>
        <dbReference type="SAM" id="MobiDB-lite"/>
    </source>
</evidence>
<keyword evidence="9" id="KW-1185">Reference proteome</keyword>
<proteinExistence type="predicted"/>
<dbReference type="InterPro" id="IPR001471">
    <property type="entry name" value="AP2/ERF_dom"/>
</dbReference>
<protein>
    <recommendedName>
        <fullName evidence="7">AP2/ERF domain-containing protein</fullName>
    </recommendedName>
</protein>
<evidence type="ECO:0000256" key="2">
    <source>
        <dbReference type="ARBA" id="ARBA00023015"/>
    </source>
</evidence>
<evidence type="ECO:0000256" key="4">
    <source>
        <dbReference type="ARBA" id="ARBA00023163"/>
    </source>
</evidence>
<dbReference type="Proteomes" id="UP000315295">
    <property type="component" value="Unassembled WGS sequence"/>
</dbReference>
<comment type="caution">
    <text evidence="8">The sequence shown here is derived from an EMBL/GenBank/DDBJ whole genome shotgun (WGS) entry which is preliminary data.</text>
</comment>
<evidence type="ECO:0000259" key="7">
    <source>
        <dbReference type="PROSITE" id="PS51032"/>
    </source>
</evidence>
<sequence length="371" mass="40809">MNNQTLATVPLYSNPVVFHAQPETFRFLTETNSLYESYLRKAHFSDSTISIPTQLKIFNQPSHTNISAEVPLVGVNDKGPESQAQTPPVLDGIAAVVGQHVLFGKKNSSTSYNGESSLIPDFGYVSERLGAAETSIKHADNKKSNFPVQKNYRGVRKRPWGRWSAEIRDRIGRCRHWLGTFDTAEEAARAYDAAARRLRGAKARTNFEIPSVFPLSLHCSPPSSEAKRVRSAKRPPKGSKSNRKCSVVTSVAHLFSEAPTDLRSSQVKVLNVELDLKIGVGMYLLYGLVVNTDSSLDGGTFLLIFSASFKEQVMMMCVDSRDWSSSWSLARCKPLSSTSMTTSMGPFFTALMHLIADCTEISGSEKGGSTK</sequence>
<organism evidence="8 9">
    <name type="scientific">Malus baccata</name>
    <name type="common">Siberian crab apple</name>
    <name type="synonym">Pyrus baccata</name>
    <dbReference type="NCBI Taxonomy" id="106549"/>
    <lineage>
        <taxon>Eukaryota</taxon>
        <taxon>Viridiplantae</taxon>
        <taxon>Streptophyta</taxon>
        <taxon>Embryophyta</taxon>
        <taxon>Tracheophyta</taxon>
        <taxon>Spermatophyta</taxon>
        <taxon>Magnoliopsida</taxon>
        <taxon>eudicotyledons</taxon>
        <taxon>Gunneridae</taxon>
        <taxon>Pentapetalae</taxon>
        <taxon>rosids</taxon>
        <taxon>fabids</taxon>
        <taxon>Rosales</taxon>
        <taxon>Rosaceae</taxon>
        <taxon>Amygdaloideae</taxon>
        <taxon>Maleae</taxon>
        <taxon>Malus</taxon>
    </lineage>
</organism>
<dbReference type="AlphaFoldDB" id="A0A540MA73"/>
<dbReference type="PROSITE" id="PS51032">
    <property type="entry name" value="AP2_ERF"/>
    <property type="match status" value="1"/>
</dbReference>
<reference evidence="8 9" key="1">
    <citation type="journal article" date="2019" name="G3 (Bethesda)">
        <title>Sequencing of a Wild Apple (Malus baccata) Genome Unravels the Differences Between Cultivated and Wild Apple Species Regarding Disease Resistance and Cold Tolerance.</title>
        <authorList>
            <person name="Chen X."/>
        </authorList>
    </citation>
    <scope>NUCLEOTIDE SEQUENCE [LARGE SCALE GENOMIC DNA]</scope>
    <source>
        <strain evidence="9">cv. Shandingzi</strain>
        <tissue evidence="8">Leaves</tissue>
    </source>
</reference>
<feature type="domain" description="AP2/ERF" evidence="7">
    <location>
        <begin position="151"/>
        <end position="208"/>
    </location>
</feature>
<keyword evidence="4" id="KW-0804">Transcription</keyword>
<comment type="subcellular location">
    <subcellularLocation>
        <location evidence="1">Nucleus</location>
    </subcellularLocation>
</comment>
<dbReference type="PRINTS" id="PR00367">
    <property type="entry name" value="ETHRSPELEMNT"/>
</dbReference>
<dbReference type="PANTHER" id="PTHR31194:SF140">
    <property type="entry name" value="ETHYLENE-RESPONSIVE TRANSCRIPTION FACTOR CRF2"/>
    <property type="match status" value="1"/>
</dbReference>
<dbReference type="InterPro" id="IPR016177">
    <property type="entry name" value="DNA-bd_dom_sf"/>
</dbReference>
<gene>
    <name evidence="8" type="ORF">C1H46_018793</name>
</gene>
<evidence type="ECO:0000256" key="5">
    <source>
        <dbReference type="ARBA" id="ARBA00023242"/>
    </source>
</evidence>
<dbReference type="Pfam" id="PF00847">
    <property type="entry name" value="AP2"/>
    <property type="match status" value="1"/>
</dbReference>
<dbReference type="CDD" id="cd00018">
    <property type="entry name" value="AP2"/>
    <property type="match status" value="1"/>
</dbReference>